<evidence type="ECO:0000256" key="6">
    <source>
        <dbReference type="ARBA" id="ARBA00022777"/>
    </source>
</evidence>
<evidence type="ECO:0000256" key="8">
    <source>
        <dbReference type="PROSITE-ProRule" id="PRU10141"/>
    </source>
</evidence>
<dbReference type="PROSITE" id="PS50011">
    <property type="entry name" value="PROTEIN_KINASE_DOM"/>
    <property type="match status" value="1"/>
</dbReference>
<dbReference type="Proteomes" id="UP000824890">
    <property type="component" value="Unassembled WGS sequence"/>
</dbReference>
<dbReference type="InterPro" id="IPR050823">
    <property type="entry name" value="Plant_Ser_Thr_Prot_Kinase"/>
</dbReference>
<evidence type="ECO:0000256" key="9">
    <source>
        <dbReference type="RuleBase" id="RU000304"/>
    </source>
</evidence>
<dbReference type="PROSITE" id="PS00108">
    <property type="entry name" value="PROTEIN_KINASE_ST"/>
    <property type="match status" value="1"/>
</dbReference>
<dbReference type="InterPro" id="IPR001245">
    <property type="entry name" value="Ser-Thr/Tyr_kinase_cat_dom"/>
</dbReference>
<feature type="compositionally biased region" description="Basic and acidic residues" evidence="10">
    <location>
        <begin position="106"/>
        <end position="127"/>
    </location>
</feature>
<comment type="subcellular location">
    <subcellularLocation>
        <location evidence="1">Cell membrane</location>
    </subcellularLocation>
</comment>
<sequence length="497" mass="55925">MSNVVKKRKEERRHLEQRLSLILCDHKEDKPKKEQSQNLFCVMGNFCPCGSSSVRHEQSPASTKPLPVMRHVQSPVNTKLPPPLVAKSPARGLKPKFPAAETGRQTTRDRPQETPRPVDDPSREKPQETPSPVDTPPSKPVEKLGMRKKAVPPSGKIVTPNLKMFLLENLRTATKNFRPESMIGEGGFGQVFKGWLDEKTLAPSKPGVGIPVAVKKSNPDSAQGLHEWQAMKFLGKFHHPNLVKLLGYCWEENQFLLVYEYLPKGSLENHLFSKGEALTWDTRLKIAIEAAQGLNFLHNSEKSVIYRDFKASNILLDSNFNAKLSDFGLAKLGPINGFSHVTTRVMGTQGYAAPEYMATGHLYVRSDVYGFGVVLLEILTGLRALDPNRPPLQLNLVEWAKPGLTQKKKIQKMMDPRLEHKYPISAVIRTAALILRCVEEDPKNRPPMDEVLRELEIVRTMRDEPKEEKRKRSGGGPDNNRINRYGSPHVRGTGRTR</sequence>
<evidence type="ECO:0000256" key="2">
    <source>
        <dbReference type="ARBA" id="ARBA00022475"/>
    </source>
</evidence>
<keyword evidence="5 8" id="KW-0547">Nucleotide-binding</keyword>
<gene>
    <name evidence="12" type="ORF">HID58_047558</name>
</gene>
<dbReference type="Pfam" id="PF07714">
    <property type="entry name" value="PK_Tyr_Ser-Thr"/>
    <property type="match status" value="1"/>
</dbReference>
<evidence type="ECO:0000259" key="11">
    <source>
        <dbReference type="PROSITE" id="PS50011"/>
    </source>
</evidence>
<feature type="region of interest" description="Disordered" evidence="10">
    <location>
        <begin position="51"/>
        <end position="155"/>
    </location>
</feature>
<keyword evidence="2" id="KW-1003">Cell membrane</keyword>
<dbReference type="CDD" id="cd14066">
    <property type="entry name" value="STKc_IRAK"/>
    <property type="match status" value="1"/>
</dbReference>
<comment type="similarity">
    <text evidence="9">Belongs to the protein kinase superfamily.</text>
</comment>
<feature type="compositionally biased region" description="Basic and acidic residues" evidence="10">
    <location>
        <begin position="456"/>
        <end position="470"/>
    </location>
</feature>
<comment type="caution">
    <text evidence="12">The sequence shown here is derived from an EMBL/GenBank/DDBJ whole genome shotgun (WGS) entry which is preliminary data.</text>
</comment>
<keyword evidence="13" id="KW-1185">Reference proteome</keyword>
<keyword evidence="3 9" id="KW-0723">Serine/threonine-protein kinase</keyword>
<keyword evidence="2" id="KW-0472">Membrane</keyword>
<dbReference type="SUPFAM" id="SSF56112">
    <property type="entry name" value="Protein kinase-like (PK-like)"/>
    <property type="match status" value="1"/>
</dbReference>
<dbReference type="InterPro" id="IPR011009">
    <property type="entry name" value="Kinase-like_dom_sf"/>
</dbReference>
<organism evidence="12 13">
    <name type="scientific">Brassica napus</name>
    <name type="common">Rape</name>
    <dbReference type="NCBI Taxonomy" id="3708"/>
    <lineage>
        <taxon>Eukaryota</taxon>
        <taxon>Viridiplantae</taxon>
        <taxon>Streptophyta</taxon>
        <taxon>Embryophyta</taxon>
        <taxon>Tracheophyta</taxon>
        <taxon>Spermatophyta</taxon>
        <taxon>Magnoliopsida</taxon>
        <taxon>eudicotyledons</taxon>
        <taxon>Gunneridae</taxon>
        <taxon>Pentapetalae</taxon>
        <taxon>rosids</taxon>
        <taxon>malvids</taxon>
        <taxon>Brassicales</taxon>
        <taxon>Brassicaceae</taxon>
        <taxon>Brassiceae</taxon>
        <taxon>Brassica</taxon>
    </lineage>
</organism>
<feature type="domain" description="Protein kinase" evidence="11">
    <location>
        <begin position="177"/>
        <end position="458"/>
    </location>
</feature>
<dbReference type="PANTHER" id="PTHR45621">
    <property type="entry name" value="OS01G0588500 PROTEIN-RELATED"/>
    <property type="match status" value="1"/>
</dbReference>
<dbReference type="Gene3D" id="1.10.510.10">
    <property type="entry name" value="Transferase(Phosphotransferase) domain 1"/>
    <property type="match status" value="1"/>
</dbReference>
<dbReference type="Gene3D" id="3.30.200.20">
    <property type="entry name" value="Phosphorylase Kinase, domain 1"/>
    <property type="match status" value="1"/>
</dbReference>
<evidence type="ECO:0000256" key="4">
    <source>
        <dbReference type="ARBA" id="ARBA00022679"/>
    </source>
</evidence>
<evidence type="ECO:0000256" key="7">
    <source>
        <dbReference type="ARBA" id="ARBA00022840"/>
    </source>
</evidence>
<dbReference type="EMBL" id="JAGKQM010000012">
    <property type="protein sequence ID" value="KAH0897990.1"/>
    <property type="molecule type" value="Genomic_DNA"/>
</dbReference>
<evidence type="ECO:0000256" key="10">
    <source>
        <dbReference type="SAM" id="MobiDB-lite"/>
    </source>
</evidence>
<evidence type="ECO:0000256" key="5">
    <source>
        <dbReference type="ARBA" id="ARBA00022741"/>
    </source>
</evidence>
<protein>
    <recommendedName>
        <fullName evidence="11">Protein kinase domain-containing protein</fullName>
    </recommendedName>
</protein>
<reference evidence="12 13" key="1">
    <citation type="submission" date="2021-05" db="EMBL/GenBank/DDBJ databases">
        <title>Genome Assembly of Synthetic Allotetraploid Brassica napus Reveals Homoeologous Exchanges between Subgenomes.</title>
        <authorList>
            <person name="Davis J.T."/>
        </authorList>
    </citation>
    <scope>NUCLEOTIDE SEQUENCE [LARGE SCALE GENOMIC DNA]</scope>
    <source>
        <strain evidence="13">cv. Da-Ae</strain>
        <tissue evidence="12">Seedling</tissue>
    </source>
</reference>
<dbReference type="InterPro" id="IPR008271">
    <property type="entry name" value="Ser/Thr_kinase_AS"/>
</dbReference>
<keyword evidence="4" id="KW-0808">Transferase</keyword>
<dbReference type="InterPro" id="IPR017441">
    <property type="entry name" value="Protein_kinase_ATP_BS"/>
</dbReference>
<evidence type="ECO:0000313" key="12">
    <source>
        <dbReference type="EMBL" id="KAH0897990.1"/>
    </source>
</evidence>
<dbReference type="PROSITE" id="PS00107">
    <property type="entry name" value="PROTEIN_KINASE_ATP"/>
    <property type="match status" value="1"/>
</dbReference>
<name>A0ABQ8AZK7_BRANA</name>
<feature type="binding site" evidence="8">
    <location>
        <position position="216"/>
    </location>
    <ligand>
        <name>ATP</name>
        <dbReference type="ChEBI" id="CHEBI:30616"/>
    </ligand>
</feature>
<evidence type="ECO:0000313" key="13">
    <source>
        <dbReference type="Proteomes" id="UP000824890"/>
    </source>
</evidence>
<keyword evidence="7 8" id="KW-0067">ATP-binding</keyword>
<evidence type="ECO:0000256" key="3">
    <source>
        <dbReference type="ARBA" id="ARBA00022527"/>
    </source>
</evidence>
<dbReference type="InterPro" id="IPR000719">
    <property type="entry name" value="Prot_kinase_dom"/>
</dbReference>
<proteinExistence type="inferred from homology"/>
<accession>A0ABQ8AZK7</accession>
<evidence type="ECO:0000256" key="1">
    <source>
        <dbReference type="ARBA" id="ARBA00004236"/>
    </source>
</evidence>
<feature type="region of interest" description="Disordered" evidence="10">
    <location>
        <begin position="456"/>
        <end position="497"/>
    </location>
</feature>
<keyword evidence="6" id="KW-0418">Kinase</keyword>